<evidence type="ECO:0000256" key="1">
    <source>
        <dbReference type="SAM" id="MobiDB-lite"/>
    </source>
</evidence>
<dbReference type="Proteomes" id="UP001147733">
    <property type="component" value="Unassembled WGS sequence"/>
</dbReference>
<feature type="region of interest" description="Disordered" evidence="1">
    <location>
        <begin position="340"/>
        <end position="362"/>
    </location>
</feature>
<evidence type="ECO:0000313" key="3">
    <source>
        <dbReference type="Proteomes" id="UP001147733"/>
    </source>
</evidence>
<dbReference type="EMBL" id="JAPQKT010000008">
    <property type="protein sequence ID" value="KAJ5222596.1"/>
    <property type="molecule type" value="Genomic_DNA"/>
</dbReference>
<dbReference type="RefSeq" id="XP_056497519.1">
    <property type="nucleotide sequence ID" value="XM_056647754.1"/>
</dbReference>
<sequence>MTLSANARLYIRNIKRLPALHRTEFSLRSLRYECSLTPSLLRPRASHATRSISTTVTIRDNNVEHGRITVSKECIRSFSDSHLGGQDSQFAADAESKSDATSVEDSTKSSETSTQTVRPVVLPEQAIPLRDIPIDYQHEESWQISHDMKLFPVFLLIVSRRLSELDLKSKWLEGKNRLETSASFPISETESVTGFAIDGDNAQNSAIISLYRKIQEETNFQIFKNDPRVKDDLRASVPFLNASLEDPVRYCYLEYMRFMKMSEMGHFQLIPTWSSEPGKSICSVALSMPGQPTIEETGRADAWLFGRRTSEVAAHTLLITKLKETPQWESWRLAMLEQQDNVGKSTSNRAEVPNEETMSQDSHNMHNEQNAMANTMPDIEHQAEHPPITPPKGSCERGNDRIYRG</sequence>
<feature type="region of interest" description="Disordered" evidence="1">
    <location>
        <begin position="379"/>
        <end position="405"/>
    </location>
</feature>
<feature type="compositionally biased region" description="Basic and acidic residues" evidence="1">
    <location>
        <begin position="394"/>
        <end position="405"/>
    </location>
</feature>
<organism evidence="2 3">
    <name type="scientific">Penicillium citrinum</name>
    <dbReference type="NCBI Taxonomy" id="5077"/>
    <lineage>
        <taxon>Eukaryota</taxon>
        <taxon>Fungi</taxon>
        <taxon>Dikarya</taxon>
        <taxon>Ascomycota</taxon>
        <taxon>Pezizomycotina</taxon>
        <taxon>Eurotiomycetes</taxon>
        <taxon>Eurotiomycetidae</taxon>
        <taxon>Eurotiales</taxon>
        <taxon>Aspergillaceae</taxon>
        <taxon>Penicillium</taxon>
    </lineage>
</organism>
<accession>A0A9W9NMK1</accession>
<comment type="caution">
    <text evidence="2">The sequence shown here is derived from an EMBL/GenBank/DDBJ whole genome shotgun (WGS) entry which is preliminary data.</text>
</comment>
<gene>
    <name evidence="2" type="ORF">N7469_008836</name>
</gene>
<feature type="compositionally biased region" description="Polar residues" evidence="1">
    <location>
        <begin position="340"/>
        <end position="349"/>
    </location>
</feature>
<proteinExistence type="predicted"/>
<feature type="region of interest" description="Disordered" evidence="1">
    <location>
        <begin position="89"/>
        <end position="119"/>
    </location>
</feature>
<dbReference type="AlphaFoldDB" id="A0A9W9NMK1"/>
<feature type="compositionally biased region" description="Polar residues" evidence="1">
    <location>
        <begin position="99"/>
        <end position="117"/>
    </location>
</feature>
<reference evidence="2" key="2">
    <citation type="journal article" date="2023" name="IMA Fungus">
        <title>Comparative genomic study of the Penicillium genus elucidates a diverse pangenome and 15 lateral gene transfer events.</title>
        <authorList>
            <person name="Petersen C."/>
            <person name="Sorensen T."/>
            <person name="Nielsen M.R."/>
            <person name="Sondergaard T.E."/>
            <person name="Sorensen J.L."/>
            <person name="Fitzpatrick D.A."/>
            <person name="Frisvad J.C."/>
            <person name="Nielsen K.L."/>
        </authorList>
    </citation>
    <scope>NUCLEOTIDE SEQUENCE</scope>
    <source>
        <strain evidence="2">IBT 23319</strain>
    </source>
</reference>
<reference evidence="2" key="1">
    <citation type="submission" date="2022-11" db="EMBL/GenBank/DDBJ databases">
        <authorList>
            <person name="Petersen C."/>
        </authorList>
    </citation>
    <scope>NUCLEOTIDE SEQUENCE</scope>
    <source>
        <strain evidence="2">IBT 23319</strain>
    </source>
</reference>
<evidence type="ECO:0000313" key="2">
    <source>
        <dbReference type="EMBL" id="KAJ5222596.1"/>
    </source>
</evidence>
<name>A0A9W9NMK1_PENCI</name>
<dbReference type="GeneID" id="81386921"/>
<keyword evidence="3" id="KW-1185">Reference proteome</keyword>
<protein>
    <submittedName>
        <fullName evidence="2">Uncharacterized protein</fullName>
    </submittedName>
</protein>